<dbReference type="Pfam" id="PF00300">
    <property type="entry name" value="His_Phos_1"/>
    <property type="match status" value="1"/>
</dbReference>
<dbReference type="EMBL" id="JABBMI010000101">
    <property type="protein sequence ID" value="NMK55552.1"/>
    <property type="molecule type" value="Genomic_DNA"/>
</dbReference>
<sequence length="194" mass="21756">MTKTLYLMRHGQTVFNLKGRIQGASDSPLTTLGVRQAQSAKGYFEKHHITFDTIVSSSQERACETLENAVPNQNYKRLKGIKEWGFGLFEGESIELLKAIKKPENLYGDYVVPFGGESKSEVESRVYETLEDVVANQTNQTALAVSHGSTIGLFIRKVLGNQEGSTYDIGNCHILKIEYDDNQFKFIEIIDPTN</sequence>
<evidence type="ECO:0000313" key="4">
    <source>
        <dbReference type="Proteomes" id="UP000538955"/>
    </source>
</evidence>
<dbReference type="AlphaFoldDB" id="A0A7X9WCE4"/>
<name>A0A7X9WCE4_STACP</name>
<accession>A0A7X9WCE4</accession>
<protein>
    <submittedName>
        <fullName evidence="3">Histidine phosphatase family protein</fullName>
    </submittedName>
</protein>
<organism evidence="3 5">
    <name type="scientific">Staphylococcus capitis</name>
    <dbReference type="NCBI Taxonomy" id="29388"/>
    <lineage>
        <taxon>Bacteria</taxon>
        <taxon>Bacillati</taxon>
        <taxon>Bacillota</taxon>
        <taxon>Bacilli</taxon>
        <taxon>Bacillales</taxon>
        <taxon>Staphylococcaceae</taxon>
        <taxon>Staphylococcus</taxon>
    </lineage>
</organism>
<gene>
    <name evidence="3" type="ORF">HHM13_00060</name>
    <name evidence="2" type="ORF">HHM24_12595</name>
</gene>
<dbReference type="Proteomes" id="UP000538955">
    <property type="component" value="Unassembled WGS sequence"/>
</dbReference>
<feature type="binding site" evidence="1">
    <location>
        <position position="61"/>
    </location>
    <ligand>
        <name>substrate</name>
    </ligand>
</feature>
<proteinExistence type="predicted"/>
<dbReference type="SUPFAM" id="SSF53254">
    <property type="entry name" value="Phosphoglycerate mutase-like"/>
    <property type="match status" value="1"/>
</dbReference>
<dbReference type="Gene3D" id="3.40.50.1240">
    <property type="entry name" value="Phosphoglycerate mutase-like"/>
    <property type="match status" value="1"/>
</dbReference>
<evidence type="ECO:0000256" key="1">
    <source>
        <dbReference type="PIRSR" id="PIRSR613078-2"/>
    </source>
</evidence>
<keyword evidence="4" id="KW-1185">Reference proteome</keyword>
<dbReference type="GO" id="GO:0005737">
    <property type="term" value="C:cytoplasm"/>
    <property type="evidence" value="ECO:0007669"/>
    <property type="project" value="TreeGrafter"/>
</dbReference>
<dbReference type="PANTHER" id="PTHR48100:SF5">
    <property type="entry name" value="HISTIDINE PHOSPHATASE FAMILY PROTEIN"/>
    <property type="match status" value="1"/>
</dbReference>
<dbReference type="EMBL" id="JABBLX010000001">
    <property type="protein sequence ID" value="NMK96492.1"/>
    <property type="molecule type" value="Genomic_DNA"/>
</dbReference>
<dbReference type="SMART" id="SM00855">
    <property type="entry name" value="PGAM"/>
    <property type="match status" value="1"/>
</dbReference>
<dbReference type="GO" id="GO:0016791">
    <property type="term" value="F:phosphatase activity"/>
    <property type="evidence" value="ECO:0007669"/>
    <property type="project" value="TreeGrafter"/>
</dbReference>
<comment type="caution">
    <text evidence="3">The sequence shown here is derived from an EMBL/GenBank/DDBJ whole genome shotgun (WGS) entry which is preliminary data.</text>
</comment>
<dbReference type="InterPro" id="IPR029033">
    <property type="entry name" value="His_PPase_superfam"/>
</dbReference>
<dbReference type="CDD" id="cd07067">
    <property type="entry name" value="HP_PGM_like"/>
    <property type="match status" value="1"/>
</dbReference>
<feature type="binding site" evidence="1">
    <location>
        <begin position="9"/>
        <end position="16"/>
    </location>
    <ligand>
        <name>substrate</name>
    </ligand>
</feature>
<dbReference type="InterPro" id="IPR050275">
    <property type="entry name" value="PGM_Phosphatase"/>
</dbReference>
<dbReference type="Proteomes" id="UP000550736">
    <property type="component" value="Unassembled WGS sequence"/>
</dbReference>
<reference evidence="4 5" key="1">
    <citation type="submission" date="2020-04" db="EMBL/GenBank/DDBJ databases">
        <title>The Epidemiology and Molecular Characteristics of Linezolid-Resistant Staphylococcus capitis in Huashan Hospital, Shanghai.</title>
        <authorList>
            <person name="Ding L."/>
            <person name="Li P."/>
            <person name="Yang Y."/>
            <person name="Lin D."/>
            <person name="Xu X."/>
        </authorList>
    </citation>
    <scope>NUCLEOTIDE SEQUENCE [LARGE SCALE GENOMIC DNA]</scope>
    <source>
        <strain evidence="3 5">12-86</strain>
        <strain evidence="2 4">17-84</strain>
    </source>
</reference>
<evidence type="ECO:0000313" key="3">
    <source>
        <dbReference type="EMBL" id="NMK96492.1"/>
    </source>
</evidence>
<dbReference type="InterPro" id="IPR001345">
    <property type="entry name" value="PG/BPGM_mutase_AS"/>
</dbReference>
<dbReference type="PROSITE" id="PS00175">
    <property type="entry name" value="PG_MUTASE"/>
    <property type="match status" value="1"/>
</dbReference>
<dbReference type="PANTHER" id="PTHR48100">
    <property type="entry name" value="BROAD-SPECIFICITY PHOSPHATASE YOR283W-RELATED"/>
    <property type="match status" value="1"/>
</dbReference>
<dbReference type="RefSeq" id="WP_030064986.1">
    <property type="nucleotide sequence ID" value="NZ_AP014956.1"/>
</dbReference>
<dbReference type="InterPro" id="IPR013078">
    <property type="entry name" value="His_Pase_superF_clade-1"/>
</dbReference>
<evidence type="ECO:0000313" key="2">
    <source>
        <dbReference type="EMBL" id="NMK55552.1"/>
    </source>
</evidence>
<evidence type="ECO:0000313" key="5">
    <source>
        <dbReference type="Proteomes" id="UP000550736"/>
    </source>
</evidence>